<keyword evidence="2" id="KW-0808">Transferase</keyword>
<organism evidence="2 3">
    <name type="scientific">Luteibacter anthropi</name>
    <dbReference type="NCBI Taxonomy" id="564369"/>
    <lineage>
        <taxon>Bacteria</taxon>
        <taxon>Pseudomonadati</taxon>
        <taxon>Pseudomonadota</taxon>
        <taxon>Gammaproteobacteria</taxon>
        <taxon>Lysobacterales</taxon>
        <taxon>Rhodanobacteraceae</taxon>
        <taxon>Luteibacter</taxon>
    </lineage>
</organism>
<dbReference type="GO" id="GO:0032259">
    <property type="term" value="P:methylation"/>
    <property type="evidence" value="ECO:0007669"/>
    <property type="project" value="UniProtKB-KW"/>
</dbReference>
<dbReference type="PANTHER" id="PTHR43464">
    <property type="entry name" value="METHYLTRANSFERASE"/>
    <property type="match status" value="1"/>
</dbReference>
<dbReference type="CDD" id="cd02440">
    <property type="entry name" value="AdoMet_MTases"/>
    <property type="match status" value="1"/>
</dbReference>
<dbReference type="InterPro" id="IPR041698">
    <property type="entry name" value="Methyltransf_25"/>
</dbReference>
<protein>
    <submittedName>
        <fullName evidence="2">Class I SAM-dependent methyltransferase</fullName>
    </submittedName>
</protein>
<proteinExistence type="predicted"/>
<evidence type="ECO:0000259" key="1">
    <source>
        <dbReference type="Pfam" id="PF13649"/>
    </source>
</evidence>
<reference evidence="2 3" key="1">
    <citation type="submission" date="2020-03" db="EMBL/GenBank/DDBJ databases">
        <authorList>
            <person name="Lai Q."/>
        </authorList>
    </citation>
    <scope>NUCLEOTIDE SEQUENCE [LARGE SCALE GENOMIC DNA]</scope>
    <source>
        <strain evidence="2 3">CCUG 25036</strain>
    </source>
</reference>
<dbReference type="EMBL" id="JAARLZ010000013">
    <property type="protein sequence ID" value="NII08519.1"/>
    <property type="molecule type" value="Genomic_DNA"/>
</dbReference>
<dbReference type="Gene3D" id="3.40.50.150">
    <property type="entry name" value="Vaccinia Virus protein VP39"/>
    <property type="match status" value="1"/>
</dbReference>
<dbReference type="Proteomes" id="UP000490980">
    <property type="component" value="Unassembled WGS sequence"/>
</dbReference>
<feature type="domain" description="Methyltransferase" evidence="1">
    <location>
        <begin position="54"/>
        <end position="147"/>
    </location>
</feature>
<keyword evidence="3" id="KW-1185">Reference proteome</keyword>
<dbReference type="Pfam" id="PF13649">
    <property type="entry name" value="Methyltransf_25"/>
    <property type="match status" value="1"/>
</dbReference>
<accession>A0A7X5UDJ8</accession>
<dbReference type="AlphaFoldDB" id="A0A7X5UDJ8"/>
<dbReference type="InterPro" id="IPR029063">
    <property type="entry name" value="SAM-dependent_MTases_sf"/>
</dbReference>
<evidence type="ECO:0000313" key="2">
    <source>
        <dbReference type="EMBL" id="NII08519.1"/>
    </source>
</evidence>
<dbReference type="SUPFAM" id="SSF53335">
    <property type="entry name" value="S-adenosyl-L-methionine-dependent methyltransferases"/>
    <property type="match status" value="1"/>
</dbReference>
<gene>
    <name evidence="2" type="ORF">HBF25_19215</name>
</gene>
<dbReference type="PANTHER" id="PTHR43464:SF58">
    <property type="entry name" value="BLR7975 PROTEIN"/>
    <property type="match status" value="1"/>
</dbReference>
<sequence length="236" mass="25426">MEDHTHWSFTLSFSDPKAVARYAEGPVRQVPGFLGLQRMTTLLLAEVVPQAGHVLVLGAGGGLELKAFAEAHEGWRFTGVDPSAEMLKLASDTLGPFASRVELQEGYIDTAPAGPFDGATCLLTLHFLNAEERLHTLGEVRRRLKPGAPFVVAHHSVPGDESGKRRWLARYAAFASASGVPEADAKNAATAIQARLPLLSPEEDAALLEKAGFENVELFYAGFTFRGWVAYAPATL</sequence>
<evidence type="ECO:0000313" key="3">
    <source>
        <dbReference type="Proteomes" id="UP000490980"/>
    </source>
</evidence>
<keyword evidence="2" id="KW-0489">Methyltransferase</keyword>
<dbReference type="GO" id="GO:0008168">
    <property type="term" value="F:methyltransferase activity"/>
    <property type="evidence" value="ECO:0007669"/>
    <property type="project" value="UniProtKB-KW"/>
</dbReference>
<name>A0A7X5UDJ8_9GAMM</name>
<comment type="caution">
    <text evidence="2">The sequence shown here is derived from an EMBL/GenBank/DDBJ whole genome shotgun (WGS) entry which is preliminary data.</text>
</comment>